<comment type="subcellular location">
    <subcellularLocation>
        <location evidence="1">Nucleus</location>
    </subcellularLocation>
</comment>
<keyword evidence="5 12" id="KW-0548">Nucleotidyltransferase</keyword>
<evidence type="ECO:0000259" key="14">
    <source>
        <dbReference type="Pfam" id="PF04560"/>
    </source>
</evidence>
<comment type="function">
    <text evidence="12">DNA-dependent RNA polymerase catalyzes the transcription of DNA into RNA using the four ribonucleoside triphosphates as substrates.</text>
</comment>
<dbReference type="Pfam" id="PF04566">
    <property type="entry name" value="RNA_pol_Rpb2_4"/>
    <property type="match status" value="1"/>
</dbReference>
<dbReference type="EC" id="2.7.7.6" evidence="12"/>
<comment type="caution">
    <text evidence="17">The sequence shown here is derived from an EMBL/GenBank/DDBJ whole genome shotgun (WGS) entry which is preliminary data.</text>
</comment>
<dbReference type="PANTHER" id="PTHR20856">
    <property type="entry name" value="DNA-DIRECTED RNA POLYMERASE I SUBUNIT 2"/>
    <property type="match status" value="1"/>
</dbReference>
<dbReference type="InterPro" id="IPR015712">
    <property type="entry name" value="DNA-dir_RNA_pol_su2"/>
</dbReference>
<dbReference type="Pfam" id="PF00562">
    <property type="entry name" value="RNA_pol_Rpb2_6"/>
    <property type="match status" value="1"/>
</dbReference>
<keyword evidence="7" id="KW-0863">Zinc-finger</keyword>
<protein>
    <recommendedName>
        <fullName evidence="12">DNA-directed RNA polymerase subunit beta</fullName>
        <ecNumber evidence="12">2.7.7.6</ecNumber>
    </recommendedName>
</protein>
<dbReference type="EMBL" id="SDOV01000004">
    <property type="protein sequence ID" value="KAH7642594.1"/>
    <property type="molecule type" value="Genomic_DNA"/>
</dbReference>
<comment type="catalytic activity">
    <reaction evidence="12">
        <text>RNA(n) + a ribonucleoside 5'-triphosphate = RNA(n+1) + diphosphate</text>
        <dbReference type="Rhea" id="RHEA:21248"/>
        <dbReference type="Rhea" id="RHEA-COMP:14527"/>
        <dbReference type="Rhea" id="RHEA-COMP:17342"/>
        <dbReference type="ChEBI" id="CHEBI:33019"/>
        <dbReference type="ChEBI" id="CHEBI:61557"/>
        <dbReference type="ChEBI" id="CHEBI:140395"/>
        <dbReference type="EC" id="2.7.7.6"/>
    </reaction>
</comment>
<reference evidence="17" key="2">
    <citation type="journal article" date="2021" name="World Allergy Organ. J.">
        <title>Chromosome-level assembly of Dermatophagoides farinae genome and transcriptome reveals two novel allergens Der f 37 and Der f 39.</title>
        <authorList>
            <person name="Chen J."/>
            <person name="Cai Z."/>
            <person name="Fan D."/>
            <person name="Hu J."/>
            <person name="Hou Y."/>
            <person name="He Y."/>
            <person name="Zhang Z."/>
            <person name="Zhao Z."/>
            <person name="Gao P."/>
            <person name="Hu W."/>
            <person name="Sun J."/>
            <person name="Li J."/>
            <person name="Ji K."/>
        </authorList>
    </citation>
    <scope>NUCLEOTIDE SEQUENCE</scope>
    <source>
        <strain evidence="17">JKM2019</strain>
    </source>
</reference>
<reference evidence="17" key="1">
    <citation type="submission" date="2020-06" db="EMBL/GenBank/DDBJ databases">
        <authorList>
            <person name="Ji K."/>
            <person name="Li J."/>
        </authorList>
    </citation>
    <scope>NUCLEOTIDE SEQUENCE</scope>
    <source>
        <strain evidence="17">JKM2019</strain>
        <tissue evidence="17">Whole body</tissue>
    </source>
</reference>
<dbReference type="FunFam" id="3.90.1800.10:FF:000002">
    <property type="entry name" value="DNA-directed RNA polymerase subunit beta"/>
    <property type="match status" value="1"/>
</dbReference>
<dbReference type="InterPro" id="IPR037033">
    <property type="entry name" value="DNA-dir_RNAP_su2_hyb_sf"/>
</dbReference>
<accession>A0A9D4SHG2</accession>
<comment type="similarity">
    <text evidence="2 12">Belongs to the RNA polymerase beta chain family.</text>
</comment>
<dbReference type="FunFam" id="3.90.1070.20:FF:000001">
    <property type="entry name" value="DNA-directed RNA polymerase subunit beta"/>
    <property type="match status" value="1"/>
</dbReference>
<feature type="domain" description="RNA polymerase Rpb2" evidence="14">
    <location>
        <begin position="554"/>
        <end position="644"/>
    </location>
</feature>
<evidence type="ECO:0000259" key="16">
    <source>
        <dbReference type="Pfam" id="PF04567"/>
    </source>
</evidence>
<evidence type="ECO:0000256" key="1">
    <source>
        <dbReference type="ARBA" id="ARBA00004123"/>
    </source>
</evidence>
<dbReference type="CDD" id="cd00653">
    <property type="entry name" value="RNA_pol_B_RPB2"/>
    <property type="match status" value="1"/>
</dbReference>
<evidence type="ECO:0000256" key="4">
    <source>
        <dbReference type="ARBA" id="ARBA00022679"/>
    </source>
</evidence>
<proteinExistence type="inferred from homology"/>
<dbReference type="InterPro" id="IPR007647">
    <property type="entry name" value="RNA_pol_Rpb2_5"/>
</dbReference>
<evidence type="ECO:0000256" key="6">
    <source>
        <dbReference type="ARBA" id="ARBA00022723"/>
    </source>
</evidence>
<dbReference type="InterPro" id="IPR007121">
    <property type="entry name" value="RNA_pol_bsu_CS"/>
</dbReference>
<evidence type="ECO:0000259" key="13">
    <source>
        <dbReference type="Pfam" id="PF00562"/>
    </source>
</evidence>
<sequence>MAYISVGSQPSPILEFLEEWSMENLEEIAPSAISEATKIFVNGCWVGIHREPDLLMNTLRKLRRQMDIIVSEVSMVRDIRDREIRIYTDAGRICRPLLIVQNQKLLLKRCHIEQLKNREYNSFSWHDLVASGVVEYIDTLEEETVMIAMTPDDLQESENPYCSTYTHCEIHPSMILGVCASIIPFPDHNQSPRNTYQSAMGKQAMGVYITNFHVRMDTLAHVLYYPQKPLVTTRSMEYLRFRELPAGINSIVAIMSYTGYNQEDSVIMNASAIDRGFFRSIFYRSYKDSEQKRLGDQEDQFEKPTRDTCQGMRNAIYDKLEDDGIIAPGTRVSGDDVIIGKTTTLPENDDDLSGGVKQYTKRDASTFLRNSETGIVDQVMITVNNEGYKFCKIRVRSVRVPQIGDKFASRHGQKGTCGITYRQEDMPFTCEGITPDIIINPHAIPSRMTIGHLIECLQGKVSANKGEIGDATPFNDTVNVQKISDLLHDYNYHLRGYEVMYNAHTGRKVNCQIFLGPTYYQRLKHMVDDKIHSRARGPVQILVRQPMEGRARDGGLRFGEMERDCQIAHGAAQFLRERLFEVSDPYRVHICNLCGLICIANLRTNTFECKGCRNKTQISQVRIPYAAKLLFQELLSMSIAPRLIVT</sequence>
<keyword evidence="9" id="KW-0460">Magnesium</keyword>
<keyword evidence="8" id="KW-0862">Zinc</keyword>
<dbReference type="GO" id="GO:0008270">
    <property type="term" value="F:zinc ion binding"/>
    <property type="evidence" value="ECO:0007669"/>
    <property type="project" value="UniProtKB-KW"/>
</dbReference>
<evidence type="ECO:0000256" key="9">
    <source>
        <dbReference type="ARBA" id="ARBA00022842"/>
    </source>
</evidence>
<dbReference type="PROSITE" id="PS01166">
    <property type="entry name" value="RNA_POL_BETA"/>
    <property type="match status" value="1"/>
</dbReference>
<dbReference type="Gene3D" id="2.40.50.150">
    <property type="match status" value="1"/>
</dbReference>
<evidence type="ECO:0000256" key="12">
    <source>
        <dbReference type="RuleBase" id="RU363031"/>
    </source>
</evidence>
<evidence type="ECO:0000256" key="8">
    <source>
        <dbReference type="ARBA" id="ARBA00022833"/>
    </source>
</evidence>
<dbReference type="GO" id="GO:0003677">
    <property type="term" value="F:DNA binding"/>
    <property type="evidence" value="ECO:0007669"/>
    <property type="project" value="InterPro"/>
</dbReference>
<evidence type="ECO:0000256" key="5">
    <source>
        <dbReference type="ARBA" id="ARBA00022695"/>
    </source>
</evidence>
<evidence type="ECO:0000256" key="3">
    <source>
        <dbReference type="ARBA" id="ARBA00022478"/>
    </source>
</evidence>
<evidence type="ECO:0000256" key="10">
    <source>
        <dbReference type="ARBA" id="ARBA00023163"/>
    </source>
</evidence>
<dbReference type="GO" id="GO:0005654">
    <property type="term" value="C:nucleoplasm"/>
    <property type="evidence" value="ECO:0007669"/>
    <property type="project" value="UniProtKB-ARBA"/>
</dbReference>
<dbReference type="InterPro" id="IPR014724">
    <property type="entry name" value="RNA_pol_RPB2_OB-fold"/>
</dbReference>
<dbReference type="FunFam" id="2.40.50.150:FF:000002">
    <property type="entry name" value="DNA-directed RNA polymerase subunit beta"/>
    <property type="match status" value="1"/>
</dbReference>
<dbReference type="Pfam" id="PF04560">
    <property type="entry name" value="RNA_pol_Rpb2_7"/>
    <property type="match status" value="1"/>
</dbReference>
<dbReference type="AlphaFoldDB" id="A0A9D4SHG2"/>
<dbReference type="Proteomes" id="UP000828236">
    <property type="component" value="Unassembled WGS sequence"/>
</dbReference>
<keyword evidence="6" id="KW-0479">Metal-binding</keyword>
<dbReference type="GO" id="GO:0000428">
    <property type="term" value="C:DNA-directed RNA polymerase complex"/>
    <property type="evidence" value="ECO:0007669"/>
    <property type="project" value="UniProtKB-KW"/>
</dbReference>
<dbReference type="SUPFAM" id="SSF64484">
    <property type="entry name" value="beta and beta-prime subunits of DNA dependent RNA-polymerase"/>
    <property type="match status" value="1"/>
</dbReference>
<feature type="domain" description="DNA-directed RNA polymerase subunit 2 hybrid-binding" evidence="13">
    <location>
        <begin position="179"/>
        <end position="552"/>
    </location>
</feature>
<dbReference type="InterPro" id="IPR007120">
    <property type="entry name" value="DNA-dir_RNAP_su2_dom"/>
</dbReference>
<dbReference type="Gene3D" id="2.40.270.10">
    <property type="entry name" value="DNA-directed RNA polymerase, subunit 2, domain 6"/>
    <property type="match status" value="1"/>
</dbReference>
<dbReference type="GO" id="GO:0032549">
    <property type="term" value="F:ribonucleoside binding"/>
    <property type="evidence" value="ECO:0007669"/>
    <property type="project" value="InterPro"/>
</dbReference>
<dbReference type="GO" id="GO:0006351">
    <property type="term" value="P:DNA-templated transcription"/>
    <property type="evidence" value="ECO:0007669"/>
    <property type="project" value="InterPro"/>
</dbReference>
<feature type="domain" description="RNA polymerase Rpb2" evidence="15">
    <location>
        <begin position="39"/>
        <end position="101"/>
    </location>
</feature>
<dbReference type="Gene3D" id="3.90.1800.10">
    <property type="entry name" value="RNA polymerase alpha subunit dimerisation domain"/>
    <property type="match status" value="1"/>
</dbReference>
<evidence type="ECO:0000259" key="15">
    <source>
        <dbReference type="Pfam" id="PF04566"/>
    </source>
</evidence>
<evidence type="ECO:0000256" key="11">
    <source>
        <dbReference type="ARBA" id="ARBA00023242"/>
    </source>
</evidence>
<evidence type="ECO:0000256" key="2">
    <source>
        <dbReference type="ARBA" id="ARBA00006835"/>
    </source>
</evidence>
<feature type="domain" description="RNA polymerase Rpb2" evidence="16">
    <location>
        <begin position="125"/>
        <end position="172"/>
    </location>
</feature>
<dbReference type="Pfam" id="PF04567">
    <property type="entry name" value="RNA_pol_Rpb2_5"/>
    <property type="match status" value="1"/>
</dbReference>
<dbReference type="Gene3D" id="3.90.1070.20">
    <property type="match status" value="1"/>
</dbReference>
<gene>
    <name evidence="17" type="ORF">HUG17_5641</name>
</gene>
<name>A0A9D4SHG2_DERFA</name>
<keyword evidence="11" id="KW-0539">Nucleus</keyword>
<evidence type="ECO:0000256" key="7">
    <source>
        <dbReference type="ARBA" id="ARBA00022771"/>
    </source>
</evidence>
<keyword evidence="10 12" id="KW-0804">Transcription</keyword>
<keyword evidence="3 12" id="KW-0240">DNA-directed RNA polymerase</keyword>
<evidence type="ECO:0000313" key="17">
    <source>
        <dbReference type="EMBL" id="KAH7642594.1"/>
    </source>
</evidence>
<keyword evidence="4 12" id="KW-0808">Transferase</keyword>
<organism evidence="17">
    <name type="scientific">Dermatophagoides farinae</name>
    <name type="common">American house dust mite</name>
    <dbReference type="NCBI Taxonomy" id="6954"/>
    <lineage>
        <taxon>Eukaryota</taxon>
        <taxon>Metazoa</taxon>
        <taxon>Ecdysozoa</taxon>
        <taxon>Arthropoda</taxon>
        <taxon>Chelicerata</taxon>
        <taxon>Arachnida</taxon>
        <taxon>Acari</taxon>
        <taxon>Acariformes</taxon>
        <taxon>Sarcoptiformes</taxon>
        <taxon>Astigmata</taxon>
        <taxon>Psoroptidia</taxon>
        <taxon>Analgoidea</taxon>
        <taxon>Pyroglyphidae</taxon>
        <taxon>Dermatophagoidinae</taxon>
        <taxon>Dermatophagoides</taxon>
    </lineage>
</organism>
<dbReference type="GO" id="GO:0003899">
    <property type="term" value="F:DNA-directed RNA polymerase activity"/>
    <property type="evidence" value="ECO:0007669"/>
    <property type="project" value="UniProtKB-EC"/>
</dbReference>
<dbReference type="InterPro" id="IPR007641">
    <property type="entry name" value="RNA_pol_Rpb2_7"/>
</dbReference>
<dbReference type="InterPro" id="IPR007646">
    <property type="entry name" value="RNA_pol_Rpb2_4"/>
</dbReference>